<dbReference type="STRING" id="1122169.Lsha_1314"/>
<sequence>MPKKTIQRSPSPAPRTHSPDRNSVSSLATDGIDRSSPSDSPLTPREAAKDSFSSLRNLFRTSSTALRGRLSGGSRTPSLESSPRDMYQEETHEPQKKEKEPESFSSTPEDSSDDIDDLIIPQGKSDSNASVPSLAEMLPTIQMPAGTSAQSFNSTLRSPRIIDETHKLVFSTFLLQINSSFLKTNGPSFFPGTDKSFRLSEYLWHTPETLTAYARFQEPLEMERLKTLYIIQLTDLFDEFISKPYAELNAHTDEEYKALYDYLLETLKILGNPMVFMKPPLQDYVIESQSPGLLQSEHTQVSAEYIDKLRKQELRNRAEFLVARLRFQHINANPPLAKPLFELLQQLRTSNAEERYSLAIDGIVNTLVQFQMCKNYYQSLSSTGPSDYMSLKQLFQMALGLSPEETQLITQSYIKKLYQELALKLPECFGLFKETVEPDTIFLPSFSVLLTEVQGRLNEFAVTHEKIPYTNELRPNLNKFIIINRLAEILNPLFIRAIQGVEKGMTL</sequence>
<gene>
    <name evidence="2" type="ORF">Lsha_1314</name>
</gene>
<dbReference type="RefSeq" id="WP_155823702.1">
    <property type="nucleotide sequence ID" value="NZ_KB892395.1"/>
</dbReference>
<proteinExistence type="predicted"/>
<evidence type="ECO:0000256" key="1">
    <source>
        <dbReference type="SAM" id="MobiDB-lite"/>
    </source>
</evidence>
<keyword evidence="3" id="KW-1185">Reference proteome</keyword>
<dbReference type="PATRIC" id="fig|1122169.6.peg.1512"/>
<comment type="caution">
    <text evidence="2">The sequence shown here is derived from an EMBL/GenBank/DDBJ whole genome shotgun (WGS) entry which is preliminary data.</text>
</comment>
<protein>
    <submittedName>
        <fullName evidence="2">Uncharacterized protein</fullName>
    </submittedName>
</protein>
<evidence type="ECO:0000313" key="3">
    <source>
        <dbReference type="Proteomes" id="UP000054600"/>
    </source>
</evidence>
<dbReference type="Proteomes" id="UP000054600">
    <property type="component" value="Unassembled WGS sequence"/>
</dbReference>
<feature type="compositionally biased region" description="Basic and acidic residues" evidence="1">
    <location>
        <begin position="82"/>
        <end position="102"/>
    </location>
</feature>
<organism evidence="2 3">
    <name type="scientific">Legionella shakespearei DSM 23087</name>
    <dbReference type="NCBI Taxonomy" id="1122169"/>
    <lineage>
        <taxon>Bacteria</taxon>
        <taxon>Pseudomonadati</taxon>
        <taxon>Pseudomonadota</taxon>
        <taxon>Gammaproteobacteria</taxon>
        <taxon>Legionellales</taxon>
        <taxon>Legionellaceae</taxon>
        <taxon>Legionella</taxon>
    </lineage>
</organism>
<name>A0A0W0YW63_9GAMM</name>
<accession>A0A0W0YW63</accession>
<feature type="compositionally biased region" description="Polar residues" evidence="1">
    <location>
        <begin position="51"/>
        <end position="65"/>
    </location>
</feature>
<dbReference type="EMBL" id="LNYW01000039">
    <property type="protein sequence ID" value="KTD61067.1"/>
    <property type="molecule type" value="Genomic_DNA"/>
</dbReference>
<feature type="region of interest" description="Disordered" evidence="1">
    <location>
        <begin position="1"/>
        <end position="130"/>
    </location>
</feature>
<dbReference type="AlphaFoldDB" id="A0A0W0YW63"/>
<reference evidence="2 3" key="1">
    <citation type="submission" date="2015-11" db="EMBL/GenBank/DDBJ databases">
        <title>Genomic analysis of 38 Legionella species identifies large and diverse effector repertoires.</title>
        <authorList>
            <person name="Burstein D."/>
            <person name="Amaro F."/>
            <person name="Zusman T."/>
            <person name="Lifshitz Z."/>
            <person name="Cohen O."/>
            <person name="Gilbert J.A."/>
            <person name="Pupko T."/>
            <person name="Shuman H.A."/>
            <person name="Segal G."/>
        </authorList>
    </citation>
    <scope>NUCLEOTIDE SEQUENCE [LARGE SCALE GENOMIC DNA]</scope>
    <source>
        <strain evidence="2 3">ATCC 49655</strain>
    </source>
</reference>
<evidence type="ECO:0000313" key="2">
    <source>
        <dbReference type="EMBL" id="KTD61067.1"/>
    </source>
</evidence>